<protein>
    <submittedName>
        <fullName evidence="1">Uncharacterized protein</fullName>
    </submittedName>
</protein>
<sequence length="574" mass="67164">MYHKAPIQLPKVVVLNNETVSQTKKLVLVGTNNFSPSQKPTQLVIQPQKQQILYPDFQGTLHKPLEQIRQIHQNTIKLKIDEQKDSLFVQTQKLIIDQNQSSQVTEKQFQFIVKPSQKQQVKQPTQQQTQNNPQQQFIKHLFLKDIVNKPHNLQCQIQSGVVSRRLVDYISKNFDQNFCIQSKKLPGNETLQKIQMKNQASWIISQKIFGQFQSSLRKMQLQQLIETSNLLVDSIMLTNIITQLFLVQDYYFDDSVNDNIIRAFGKLLQLNFFDLVHLRLIEFDFNVDCQKFEYLIKMYAIYMTFSNEIRGKIGINVQKLCQQQLKIYLSQCKKITPMIFIYLSLISRLNYQCAQIIFNLLSDKLETLLKIQENPIEYSADKVRQAYEDQVVDLSDDAGDCQDAYYVQQSEKSLLINKIGKYNPNQTNYDPAIQVILQRNINSLKGKEYINQRLHFNNQDIICFIIYTLQQSLFAVLQLLVQYNSVTGLYQQSNLQIMKQCQCSVLKLTNFVERALKFCNTFIFKVTEHDKYFIELLNKISEDAVYAELQILVPFTTDKLYLQNLLQVLLTMSE</sequence>
<proteinExistence type="predicted"/>
<gene>
    <name evidence="1" type="ORF">SS50377_14377</name>
    <name evidence="2" type="ORF">SS50377_22032</name>
</gene>
<reference evidence="2" key="2">
    <citation type="submission" date="2020-12" db="EMBL/GenBank/DDBJ databases">
        <title>New Spironucleus salmonicida genome in near-complete chromosomes.</title>
        <authorList>
            <person name="Xu F."/>
            <person name="Kurt Z."/>
            <person name="Jimenez-Gonzalez A."/>
            <person name="Astvaldsson A."/>
            <person name="Andersson J.O."/>
            <person name="Svard S.G."/>
        </authorList>
    </citation>
    <scope>NUCLEOTIDE SEQUENCE</scope>
    <source>
        <strain evidence="2">ATCC 50377</strain>
    </source>
</reference>
<accession>V6LNI6</accession>
<dbReference type="EMBL" id="AUWU02000002">
    <property type="protein sequence ID" value="KAH0576468.1"/>
    <property type="molecule type" value="Genomic_DNA"/>
</dbReference>
<name>V6LNI6_9EUKA</name>
<dbReference type="EMBL" id="KI546089">
    <property type="protein sequence ID" value="EST45803.1"/>
    <property type="molecule type" value="Genomic_DNA"/>
</dbReference>
<organism evidence="1">
    <name type="scientific">Spironucleus salmonicida</name>
    <dbReference type="NCBI Taxonomy" id="348837"/>
    <lineage>
        <taxon>Eukaryota</taxon>
        <taxon>Metamonada</taxon>
        <taxon>Diplomonadida</taxon>
        <taxon>Hexamitidae</taxon>
        <taxon>Hexamitinae</taxon>
        <taxon>Spironucleus</taxon>
    </lineage>
</organism>
<evidence type="ECO:0000313" key="3">
    <source>
        <dbReference type="Proteomes" id="UP000018208"/>
    </source>
</evidence>
<dbReference type="Proteomes" id="UP000018208">
    <property type="component" value="Unassembled WGS sequence"/>
</dbReference>
<dbReference type="VEuPathDB" id="GiardiaDB:SS50377_22032"/>
<dbReference type="AlphaFoldDB" id="V6LNI6"/>
<reference evidence="1 2" key="1">
    <citation type="journal article" date="2014" name="PLoS Genet.">
        <title>The Genome of Spironucleus salmonicida Highlights a Fish Pathogen Adapted to Fluctuating Environments.</title>
        <authorList>
            <person name="Xu F."/>
            <person name="Jerlstrom-Hultqvist J."/>
            <person name="Einarsson E."/>
            <person name="Astvaldsson A."/>
            <person name="Svard S.G."/>
            <person name="Andersson J.O."/>
        </authorList>
    </citation>
    <scope>NUCLEOTIDE SEQUENCE</scope>
    <source>
        <strain evidence="2">ATCC 50377</strain>
    </source>
</reference>
<evidence type="ECO:0000313" key="2">
    <source>
        <dbReference type="EMBL" id="KAH0576468.1"/>
    </source>
</evidence>
<keyword evidence="3" id="KW-1185">Reference proteome</keyword>
<evidence type="ECO:0000313" key="1">
    <source>
        <dbReference type="EMBL" id="EST45803.1"/>
    </source>
</evidence>